<comment type="caution">
    <text evidence="4">The sequence shown here is derived from an EMBL/GenBank/DDBJ whole genome shotgun (WGS) entry which is preliminary data.</text>
</comment>
<evidence type="ECO:0000313" key="4">
    <source>
        <dbReference type="EMBL" id="KTD38504.1"/>
    </source>
</evidence>
<feature type="compositionally biased region" description="Low complexity" evidence="2">
    <location>
        <begin position="71"/>
        <end position="82"/>
    </location>
</feature>
<dbReference type="AlphaFoldDB" id="A0A0W0X206"/>
<dbReference type="OrthoDB" id="5417572at2"/>
<keyword evidence="5" id="KW-1185">Reference proteome</keyword>
<dbReference type="PATRIC" id="fig|45070.6.peg.608"/>
<feature type="compositionally biased region" description="Polar residues" evidence="2">
    <location>
        <begin position="83"/>
        <end position="93"/>
    </location>
</feature>
<evidence type="ECO:0000256" key="3">
    <source>
        <dbReference type="SAM" id="SignalP"/>
    </source>
</evidence>
<organism evidence="4 5">
    <name type="scientific">Legionella nautarum</name>
    <dbReference type="NCBI Taxonomy" id="45070"/>
    <lineage>
        <taxon>Bacteria</taxon>
        <taxon>Pseudomonadati</taxon>
        <taxon>Pseudomonadota</taxon>
        <taxon>Gammaproteobacteria</taxon>
        <taxon>Legionellales</taxon>
        <taxon>Legionellaceae</taxon>
        <taxon>Legionella</taxon>
    </lineage>
</organism>
<evidence type="ECO:0000256" key="2">
    <source>
        <dbReference type="SAM" id="MobiDB-lite"/>
    </source>
</evidence>
<protein>
    <submittedName>
        <fullName evidence="4">Coiled-coil protein</fullName>
    </submittedName>
</protein>
<dbReference type="CDD" id="cd14686">
    <property type="entry name" value="bZIP"/>
    <property type="match status" value="1"/>
</dbReference>
<feature type="region of interest" description="Disordered" evidence="2">
    <location>
        <begin position="71"/>
        <end position="96"/>
    </location>
</feature>
<sequence length="547" mass="59967">MKYKTLILAISALSSSVFAANNEELQQEIIRLQEQTKQLQTQLNRLQKQLVAQSVIKPAAKPSVKPVIAKPAAKKTPAVPATNTQAKASNQPGINKPVETEKAKTFHTSLLSVHTADKDHRARGFYPTALIADGRVISYIAGTPVVSSPYLGARPAFDGSDYIVNISSINRDIRLMEQRRRLYRAYESIGYPKPNMPIIAISGKAEPVAMINQPYVGRYAGDVNLGSSELDVAAALNDKVEAFISMAYDETPPPVGQRVSNSAFSLNMGFVNIGNLDRSPIYFTAGQMYVPFGRYSNSMISSTLPQRLARTKARPFILGYKSQQDWGPYAAIYGFKSDTNLGHSGIGGVNLGYTIRANKLSGDIGAGYISSITDSTGMQDNGSQPFTTFGGFASDTNGSELIRKRDAVNVHGNISFDRYSLTAEWVGVSRRFRFGDLSYNWRGAKPQAAQLEGALTFMAFNKPSSFALGYQWTKDSLALHLPKHRFSGVFNISIWKDTIESLEYRHDVDYNVYQFANGIAPPGLFNLPTFGTGRKADALIAQIGVFF</sequence>
<feature type="chain" id="PRO_5006916055" evidence="3">
    <location>
        <begin position="20"/>
        <end position="547"/>
    </location>
</feature>
<proteinExistence type="predicted"/>
<evidence type="ECO:0000256" key="1">
    <source>
        <dbReference type="SAM" id="Coils"/>
    </source>
</evidence>
<accession>A0A0W0X206</accession>
<evidence type="ECO:0000313" key="5">
    <source>
        <dbReference type="Proteomes" id="UP000054725"/>
    </source>
</evidence>
<dbReference type="NCBIfam" id="NF033652">
    <property type="entry name" value="LbtU_sider_porin"/>
    <property type="match status" value="1"/>
</dbReference>
<dbReference type="EMBL" id="LNYO01000008">
    <property type="protein sequence ID" value="KTD38504.1"/>
    <property type="molecule type" value="Genomic_DNA"/>
</dbReference>
<keyword evidence="1" id="KW-0175">Coiled coil</keyword>
<dbReference type="RefSeq" id="WP_058503650.1">
    <property type="nucleotide sequence ID" value="NZ_CAAAIF010000023.1"/>
</dbReference>
<feature type="signal peptide" evidence="3">
    <location>
        <begin position="1"/>
        <end position="19"/>
    </location>
</feature>
<keyword evidence="3" id="KW-0732">Signal</keyword>
<reference evidence="4 5" key="1">
    <citation type="submission" date="2015-11" db="EMBL/GenBank/DDBJ databases">
        <title>Genomic analysis of 38 Legionella species identifies large and diverse effector repertoires.</title>
        <authorList>
            <person name="Burstein D."/>
            <person name="Amaro F."/>
            <person name="Zusman T."/>
            <person name="Lifshitz Z."/>
            <person name="Cohen O."/>
            <person name="Gilbert J.A."/>
            <person name="Pupko T."/>
            <person name="Shuman H.A."/>
            <person name="Segal G."/>
        </authorList>
    </citation>
    <scope>NUCLEOTIDE SEQUENCE [LARGE SCALE GENOMIC DNA]</scope>
    <source>
        <strain evidence="4 5">ATCC 49506</strain>
    </source>
</reference>
<name>A0A0W0X206_9GAMM</name>
<dbReference type="Proteomes" id="UP000054725">
    <property type="component" value="Unassembled WGS sequence"/>
</dbReference>
<dbReference type="STRING" id="45070.Lnau_0573"/>
<gene>
    <name evidence="4" type="ORF">Lnau_0573</name>
</gene>
<feature type="coiled-coil region" evidence="1">
    <location>
        <begin position="15"/>
        <end position="49"/>
    </location>
</feature>